<dbReference type="SMART" id="SM00382">
    <property type="entry name" value="AAA"/>
    <property type="match status" value="1"/>
</dbReference>
<dbReference type="PROSITE" id="PS00211">
    <property type="entry name" value="ABC_TRANSPORTER_1"/>
    <property type="match status" value="1"/>
</dbReference>
<keyword evidence="3" id="KW-0547">Nucleotide-binding</keyword>
<feature type="domain" description="ABC transporter" evidence="5">
    <location>
        <begin position="1"/>
        <end position="223"/>
    </location>
</feature>
<dbReference type="GO" id="GO:0005524">
    <property type="term" value="F:ATP binding"/>
    <property type="evidence" value="ECO:0007669"/>
    <property type="project" value="UniProtKB-KW"/>
</dbReference>
<dbReference type="OrthoDB" id="9799337at2"/>
<comment type="similarity">
    <text evidence="1">Belongs to the ABC transporter superfamily.</text>
</comment>
<reference evidence="6 7" key="1">
    <citation type="journal article" date="2015" name="Genome Announc.">
        <title>Expanding the biotechnology potential of lactobacilli through comparative genomics of 213 strains and associated genera.</title>
        <authorList>
            <person name="Sun Z."/>
            <person name="Harris H.M."/>
            <person name="McCann A."/>
            <person name="Guo C."/>
            <person name="Argimon S."/>
            <person name="Zhang W."/>
            <person name="Yang X."/>
            <person name="Jeffery I.B."/>
            <person name="Cooney J.C."/>
            <person name="Kagawa T.F."/>
            <person name="Liu W."/>
            <person name="Song Y."/>
            <person name="Salvetti E."/>
            <person name="Wrobel A."/>
            <person name="Rasinkangas P."/>
            <person name="Parkhill J."/>
            <person name="Rea M.C."/>
            <person name="O'Sullivan O."/>
            <person name="Ritari J."/>
            <person name="Douillard F.P."/>
            <person name="Paul Ross R."/>
            <person name="Yang R."/>
            <person name="Briner A.E."/>
            <person name="Felis G.E."/>
            <person name="de Vos W.M."/>
            <person name="Barrangou R."/>
            <person name="Klaenhammer T.R."/>
            <person name="Caufield P.W."/>
            <person name="Cui Y."/>
            <person name="Zhang H."/>
            <person name="O'Toole P.W."/>
        </authorList>
    </citation>
    <scope>NUCLEOTIDE SEQUENCE [LARGE SCALE GENOMIC DNA]</scope>
    <source>
        <strain evidence="6 7">DSM 19682</strain>
    </source>
</reference>
<dbReference type="RefSeq" id="WP_025023206.1">
    <property type="nucleotide sequence ID" value="NZ_AZDZ01000019.1"/>
</dbReference>
<evidence type="ECO:0000256" key="4">
    <source>
        <dbReference type="ARBA" id="ARBA00022840"/>
    </source>
</evidence>
<evidence type="ECO:0000256" key="1">
    <source>
        <dbReference type="ARBA" id="ARBA00005417"/>
    </source>
</evidence>
<evidence type="ECO:0000256" key="3">
    <source>
        <dbReference type="ARBA" id="ARBA00022741"/>
    </source>
</evidence>
<dbReference type="InterPro" id="IPR050153">
    <property type="entry name" value="Metal_Ion_Import_ABC"/>
</dbReference>
<proteinExistence type="inferred from homology"/>
<evidence type="ECO:0000259" key="5">
    <source>
        <dbReference type="PROSITE" id="PS50893"/>
    </source>
</evidence>
<sequence length="239" mass="27477">MEARNISYSYDDNLIINNLSVALPERGVTSLIGPNGSGKSTLLKIMTGQIQDYKGQVSYRNTDFLSMPIKQRSQLVSYFNQRERVYGLISVRSILDMSNQQNIDYMEFVNYFGLADKLDESFNNLSGGQQQVLLVLSVLIENTNYVFLDEPFNNLDPLYKAKLVNLIRFRKQYQSFFIVDHDIDTLAMLSDWVLLYKNGMIVNGGDPSILDSRNLGYVFNTNFQTYFDGTGHKRLVQYF</sequence>
<dbReference type="PATRIC" id="fig|1423775.4.peg.1709"/>
<evidence type="ECO:0000313" key="7">
    <source>
        <dbReference type="Proteomes" id="UP000051248"/>
    </source>
</evidence>
<dbReference type="InterPro" id="IPR027417">
    <property type="entry name" value="P-loop_NTPase"/>
</dbReference>
<dbReference type="Proteomes" id="UP000051248">
    <property type="component" value="Unassembled WGS sequence"/>
</dbReference>
<dbReference type="SUPFAM" id="SSF52540">
    <property type="entry name" value="P-loop containing nucleoside triphosphate hydrolases"/>
    <property type="match status" value="1"/>
</dbReference>
<evidence type="ECO:0000256" key="2">
    <source>
        <dbReference type="ARBA" id="ARBA00022448"/>
    </source>
</evidence>
<dbReference type="GO" id="GO:0016887">
    <property type="term" value="F:ATP hydrolysis activity"/>
    <property type="evidence" value="ECO:0007669"/>
    <property type="project" value="InterPro"/>
</dbReference>
<accession>A0A0R1K6P6</accession>
<keyword evidence="4" id="KW-0067">ATP-binding</keyword>
<dbReference type="InterPro" id="IPR003439">
    <property type="entry name" value="ABC_transporter-like_ATP-bd"/>
</dbReference>
<keyword evidence="7" id="KW-1185">Reference proteome</keyword>
<dbReference type="PANTHER" id="PTHR42734:SF17">
    <property type="entry name" value="METAL TRANSPORT SYSTEM ATP-BINDING PROTEIN TM_0124-RELATED"/>
    <property type="match status" value="1"/>
</dbReference>
<evidence type="ECO:0000313" key="6">
    <source>
        <dbReference type="EMBL" id="KRK79310.1"/>
    </source>
</evidence>
<dbReference type="PANTHER" id="PTHR42734">
    <property type="entry name" value="METAL TRANSPORT SYSTEM ATP-BINDING PROTEIN TM_0124-RELATED"/>
    <property type="match status" value="1"/>
</dbReference>
<dbReference type="EMBL" id="AZDZ01000019">
    <property type="protein sequence ID" value="KRK79310.1"/>
    <property type="molecule type" value="Genomic_DNA"/>
</dbReference>
<organism evidence="6 7">
    <name type="scientific">Companilactobacillus nodensis DSM 19682 = JCM 14932 = NBRC 107160</name>
    <dbReference type="NCBI Taxonomy" id="1423775"/>
    <lineage>
        <taxon>Bacteria</taxon>
        <taxon>Bacillati</taxon>
        <taxon>Bacillota</taxon>
        <taxon>Bacilli</taxon>
        <taxon>Lactobacillales</taxon>
        <taxon>Lactobacillaceae</taxon>
        <taxon>Companilactobacillus</taxon>
    </lineage>
</organism>
<dbReference type="eggNOG" id="COG4604">
    <property type="taxonomic scope" value="Bacteria"/>
</dbReference>
<dbReference type="Pfam" id="PF00005">
    <property type="entry name" value="ABC_tran"/>
    <property type="match status" value="1"/>
</dbReference>
<dbReference type="Gene3D" id="3.40.50.300">
    <property type="entry name" value="P-loop containing nucleotide triphosphate hydrolases"/>
    <property type="match status" value="1"/>
</dbReference>
<protein>
    <recommendedName>
        <fullName evidence="5">ABC transporter domain-containing protein</fullName>
    </recommendedName>
</protein>
<gene>
    <name evidence="6" type="ORF">FD03_GL001676</name>
</gene>
<comment type="caution">
    <text evidence="6">The sequence shown here is derived from an EMBL/GenBank/DDBJ whole genome shotgun (WGS) entry which is preliminary data.</text>
</comment>
<keyword evidence="2" id="KW-0813">Transport</keyword>
<dbReference type="InterPro" id="IPR003593">
    <property type="entry name" value="AAA+_ATPase"/>
</dbReference>
<dbReference type="AlphaFoldDB" id="A0A0R1K6P6"/>
<name>A0A0R1K6P6_9LACO</name>
<dbReference type="STRING" id="1423775.FD03_GL001676"/>
<dbReference type="PROSITE" id="PS50893">
    <property type="entry name" value="ABC_TRANSPORTER_2"/>
    <property type="match status" value="1"/>
</dbReference>
<dbReference type="InterPro" id="IPR017871">
    <property type="entry name" value="ABC_transporter-like_CS"/>
</dbReference>